<dbReference type="AlphaFoldDB" id="A0A8H7IY79"/>
<feature type="region of interest" description="Disordered" evidence="1">
    <location>
        <begin position="1"/>
        <end position="48"/>
    </location>
</feature>
<evidence type="ECO:0000313" key="3">
    <source>
        <dbReference type="EMBL" id="KAF9693313.1"/>
    </source>
</evidence>
<dbReference type="Gene3D" id="1.10.340.30">
    <property type="entry name" value="Hypothetical protein, domain 2"/>
    <property type="match status" value="1"/>
</dbReference>
<feature type="compositionally biased region" description="Polar residues" evidence="1">
    <location>
        <begin position="32"/>
        <end position="48"/>
    </location>
</feature>
<evidence type="ECO:0000313" key="4">
    <source>
        <dbReference type="Proteomes" id="UP000651452"/>
    </source>
</evidence>
<name>A0A8H7IY79_9PLEO</name>
<reference evidence="3" key="2">
    <citation type="submission" date="2020-09" db="EMBL/GenBank/DDBJ databases">
        <title>Reference genome assembly for Australian Ascochyta lentis isolate Al4.</title>
        <authorList>
            <person name="Lee R.C."/>
            <person name="Farfan-Caceres L.M."/>
            <person name="Debler J.W."/>
            <person name="Williams A.H."/>
            <person name="Henares B.M."/>
        </authorList>
    </citation>
    <scope>NUCLEOTIDE SEQUENCE</scope>
    <source>
        <strain evidence="3">Al4</strain>
    </source>
</reference>
<reference evidence="3" key="1">
    <citation type="submission" date="2018-12" db="EMBL/GenBank/DDBJ databases">
        <authorList>
            <person name="Syme R.A."/>
            <person name="Farfan-Caceres L."/>
            <person name="Lichtenzveig J."/>
        </authorList>
    </citation>
    <scope>NUCLEOTIDE SEQUENCE</scope>
    <source>
        <strain evidence="3">Al4</strain>
    </source>
</reference>
<dbReference type="Gene3D" id="1.10.1670.10">
    <property type="entry name" value="Helix-hairpin-Helix base-excision DNA repair enzymes (C-terminal)"/>
    <property type="match status" value="1"/>
</dbReference>
<dbReference type="GO" id="GO:0000702">
    <property type="term" value="F:oxidized base lesion DNA N-glycosylase activity"/>
    <property type="evidence" value="ECO:0007669"/>
    <property type="project" value="UniProtKB-ARBA"/>
</dbReference>
<accession>A0A8H7IY79</accession>
<gene>
    <name evidence="3" type="ORF">EKO04_008785</name>
</gene>
<dbReference type="SUPFAM" id="SSF48150">
    <property type="entry name" value="DNA-glycosylase"/>
    <property type="match status" value="1"/>
</dbReference>
<dbReference type="CDD" id="cd00056">
    <property type="entry name" value="ENDO3c"/>
    <property type="match status" value="1"/>
</dbReference>
<feature type="domain" description="HhH-GPD" evidence="2">
    <location>
        <begin position="138"/>
        <end position="298"/>
    </location>
</feature>
<comment type="caution">
    <text evidence="3">The sequence shown here is derived from an EMBL/GenBank/DDBJ whole genome shotgun (WGS) entry which is preliminary data.</text>
</comment>
<dbReference type="PANTHER" id="PTHR47203">
    <property type="match status" value="1"/>
</dbReference>
<keyword evidence="4" id="KW-1185">Reference proteome</keyword>
<sequence>MQTQSTHSGIAKIAESSLSKPWKMTTSKRRSAATNIDATASSTNQSKTGLTSTLKAKLSSVSLTIQTKTGGTKYKTWSKHAHSSPFPDFNGPTEEQCGRTHKILEEMHGDTVRKNFAEMSNPEQHYPHVMDALVVAQLSQATAWSNAQRAMRSMANVYGLTFAYQKILDRGIEKLQDALRPGGMQNRKAKMLTKLLLDVKERHRKWDLDFMFKLSDKDAMKEVLQYHGIGLKSAFCLLSICLQRQSFAVDTHIYRITGLWGWRLKDASQEKSQSHLDARIPDELKFALHYLFIVHGQECPVC</sequence>
<dbReference type="InterPro" id="IPR011257">
    <property type="entry name" value="DNA_glycosylase"/>
</dbReference>
<dbReference type="InterPro" id="IPR003265">
    <property type="entry name" value="HhH-GPD_domain"/>
</dbReference>
<evidence type="ECO:0000256" key="1">
    <source>
        <dbReference type="SAM" id="MobiDB-lite"/>
    </source>
</evidence>
<dbReference type="InterPro" id="IPR023170">
    <property type="entry name" value="HhH_base_excis_C"/>
</dbReference>
<dbReference type="Pfam" id="PF00730">
    <property type="entry name" value="HhH-GPD"/>
    <property type="match status" value="1"/>
</dbReference>
<dbReference type="PANTHER" id="PTHR47203:SF1">
    <property type="entry name" value="HYPOTHETICAL BASE EXCISION DNA REPAIR PROTEIN (EUROFUNG)"/>
    <property type="match status" value="1"/>
</dbReference>
<dbReference type="GO" id="GO:0006285">
    <property type="term" value="P:base-excision repair, AP site formation"/>
    <property type="evidence" value="ECO:0007669"/>
    <property type="project" value="UniProtKB-ARBA"/>
</dbReference>
<organism evidence="3 4">
    <name type="scientific">Ascochyta lentis</name>
    <dbReference type="NCBI Taxonomy" id="205686"/>
    <lineage>
        <taxon>Eukaryota</taxon>
        <taxon>Fungi</taxon>
        <taxon>Dikarya</taxon>
        <taxon>Ascomycota</taxon>
        <taxon>Pezizomycotina</taxon>
        <taxon>Dothideomycetes</taxon>
        <taxon>Pleosporomycetidae</taxon>
        <taxon>Pleosporales</taxon>
        <taxon>Pleosporineae</taxon>
        <taxon>Didymellaceae</taxon>
        <taxon>Ascochyta</taxon>
    </lineage>
</organism>
<dbReference type="Proteomes" id="UP000651452">
    <property type="component" value="Unassembled WGS sequence"/>
</dbReference>
<proteinExistence type="predicted"/>
<evidence type="ECO:0000259" key="2">
    <source>
        <dbReference type="SMART" id="SM00478"/>
    </source>
</evidence>
<protein>
    <recommendedName>
        <fullName evidence="2">HhH-GPD domain-containing protein</fullName>
    </recommendedName>
</protein>
<dbReference type="SMART" id="SM00478">
    <property type="entry name" value="ENDO3c"/>
    <property type="match status" value="1"/>
</dbReference>
<dbReference type="EMBL" id="RZGK01000016">
    <property type="protein sequence ID" value="KAF9693313.1"/>
    <property type="molecule type" value="Genomic_DNA"/>
</dbReference>
<dbReference type="OrthoDB" id="5607at2759"/>